<dbReference type="Gene3D" id="1.25.40.10">
    <property type="entry name" value="Tetratricopeptide repeat domain"/>
    <property type="match status" value="2"/>
</dbReference>
<protein>
    <recommendedName>
        <fullName evidence="1">NB-ARC domain-containing protein</fullName>
    </recommendedName>
</protein>
<organism evidence="2 3">
    <name type="scientific">Exidia glandulosa HHB12029</name>
    <dbReference type="NCBI Taxonomy" id="1314781"/>
    <lineage>
        <taxon>Eukaryota</taxon>
        <taxon>Fungi</taxon>
        <taxon>Dikarya</taxon>
        <taxon>Basidiomycota</taxon>
        <taxon>Agaricomycotina</taxon>
        <taxon>Agaricomycetes</taxon>
        <taxon>Auriculariales</taxon>
        <taxon>Exidiaceae</taxon>
        <taxon>Exidia</taxon>
    </lineage>
</organism>
<dbReference type="Pfam" id="PF00931">
    <property type="entry name" value="NB-ARC"/>
    <property type="match status" value="1"/>
</dbReference>
<dbReference type="Pfam" id="PF13424">
    <property type="entry name" value="TPR_12"/>
    <property type="match status" value="2"/>
</dbReference>
<dbReference type="Gene3D" id="3.40.50.300">
    <property type="entry name" value="P-loop containing nucleotide triphosphate hydrolases"/>
    <property type="match status" value="1"/>
</dbReference>
<accession>A0A165ILU2</accession>
<dbReference type="Proteomes" id="UP000077266">
    <property type="component" value="Unassembled WGS sequence"/>
</dbReference>
<dbReference type="OrthoDB" id="431454at2759"/>
<dbReference type="SUPFAM" id="SSF48452">
    <property type="entry name" value="TPR-like"/>
    <property type="match status" value="2"/>
</dbReference>
<evidence type="ECO:0000313" key="2">
    <source>
        <dbReference type="EMBL" id="KZV93581.1"/>
    </source>
</evidence>
<dbReference type="InterPro" id="IPR002182">
    <property type="entry name" value="NB-ARC"/>
</dbReference>
<dbReference type="SMART" id="SM00028">
    <property type="entry name" value="TPR"/>
    <property type="match status" value="6"/>
</dbReference>
<gene>
    <name evidence="2" type="ORF">EXIGLDRAFT_691459</name>
</gene>
<dbReference type="EMBL" id="KV425987">
    <property type="protein sequence ID" value="KZV93581.1"/>
    <property type="molecule type" value="Genomic_DNA"/>
</dbReference>
<dbReference type="SUPFAM" id="SSF52540">
    <property type="entry name" value="P-loop containing nucleoside triphosphate hydrolases"/>
    <property type="match status" value="1"/>
</dbReference>
<evidence type="ECO:0000313" key="3">
    <source>
        <dbReference type="Proteomes" id="UP000077266"/>
    </source>
</evidence>
<dbReference type="InterPro" id="IPR011990">
    <property type="entry name" value="TPR-like_helical_dom_sf"/>
</dbReference>
<reference evidence="2 3" key="1">
    <citation type="journal article" date="2016" name="Mol. Biol. Evol.">
        <title>Comparative Genomics of Early-Diverging Mushroom-Forming Fungi Provides Insights into the Origins of Lignocellulose Decay Capabilities.</title>
        <authorList>
            <person name="Nagy L.G."/>
            <person name="Riley R."/>
            <person name="Tritt A."/>
            <person name="Adam C."/>
            <person name="Daum C."/>
            <person name="Floudas D."/>
            <person name="Sun H."/>
            <person name="Yadav J.S."/>
            <person name="Pangilinan J."/>
            <person name="Larsson K.H."/>
            <person name="Matsuura K."/>
            <person name="Barry K."/>
            <person name="Labutti K."/>
            <person name="Kuo R."/>
            <person name="Ohm R.A."/>
            <person name="Bhattacharya S.S."/>
            <person name="Shirouzu T."/>
            <person name="Yoshinaga Y."/>
            <person name="Martin F.M."/>
            <person name="Grigoriev I.V."/>
            <person name="Hibbett D.S."/>
        </authorList>
    </citation>
    <scope>NUCLEOTIDE SEQUENCE [LARGE SCALE GENOMIC DNA]</scope>
    <source>
        <strain evidence="2 3">HHB12029</strain>
    </source>
</reference>
<dbReference type="InParanoid" id="A0A165ILU2"/>
<dbReference type="STRING" id="1314781.A0A165ILU2"/>
<feature type="domain" description="NB-ARC" evidence="1">
    <location>
        <begin position="284"/>
        <end position="451"/>
    </location>
</feature>
<dbReference type="AlphaFoldDB" id="A0A165ILU2"/>
<sequence length="952" mass="104991">MSGQIATHALSIASAIENACVARSLNVLEPFAAVAVEEIGRLLDTCAVALDKERGLSARLKTLTLRPKSTSLSGTEATSSLHNYHAAKIEGGQSQLVFSGMVVASPGAQDPVIKTALLAASNMTNSLRFPIKNVIQTVLQFYEHIESSLSKSASITALLSKVDDFVKILAQPGGQNIVPGEKMARAVEEFFRAIQSIIVRLEILKATETIAKYAAPDAVQAVIDAADASLYKALILLHMSLQVDTNNTVHQMWHAQRNTTSSEVRFSSALPARPKILHGRDEQLHSLVDFVVDGSGPIRLAIMGAGGLGKTTLARALVQDANVAATFGDRRFFVSAEAITVVDELVTGMLTTLGLSATSDPLASLLQHFRSQDRTLLVIDNLETIWNSKNSEQRNATERVLSQLDEVVSLTLIITCRGTDLPPDITWANRDATTLSTLSPEAALATFTDIAGDVPAADKAVRDALLDAIDYMPLAVTLLARLVPRGHKMQQLYSRWESVRTRMLCTHSNGRLDNVDASIQLSIAYLPSDDPAPLQLLSLCAQLPDGMRLPVRNELERLCGFRDLDGVLDVIQGLALVYVTDDDTIRMLSPIRLYVLEKHRPSAAHRASLLRIYYEIARHAPQDIDPQFPAARDRILPELSNLDALLWSEIQNFDELPSPDLIDAVNTISRFSSHHVPNERMLTALIPRIEHLPKYLVSSLWILADIHWLRSAYDLSLEAATRARSLYQSLGQRSDAADCDRRMGDVHRLKGNYPEAIACLSAARETFYELDNQLGVAFCDRDLAVVFYEQKNYDDAVALFTSAREVFLQLNEAAPAAFCQEMLGDIYRMRGDYRAAETQLESALQTYTSLGSMADIASCSCKLGDVYCAQRRFDAALERLQVAYDIGQKQGNTLRIANALRFRSYIHRDQGQFAEARRLLLEAQRLYESIESTIGSELCEDELDRLDSVEQA</sequence>
<evidence type="ECO:0000259" key="1">
    <source>
        <dbReference type="Pfam" id="PF00931"/>
    </source>
</evidence>
<name>A0A165ILU2_EXIGL</name>
<dbReference type="PANTHER" id="PTHR47691:SF3">
    <property type="entry name" value="HTH-TYPE TRANSCRIPTIONAL REGULATOR RV0890C-RELATED"/>
    <property type="match status" value="1"/>
</dbReference>
<dbReference type="PANTHER" id="PTHR47691">
    <property type="entry name" value="REGULATOR-RELATED"/>
    <property type="match status" value="1"/>
</dbReference>
<dbReference type="PRINTS" id="PR00364">
    <property type="entry name" value="DISEASERSIST"/>
</dbReference>
<proteinExistence type="predicted"/>
<dbReference type="InterPro" id="IPR027417">
    <property type="entry name" value="P-loop_NTPase"/>
</dbReference>
<dbReference type="GO" id="GO:0043531">
    <property type="term" value="F:ADP binding"/>
    <property type="evidence" value="ECO:0007669"/>
    <property type="project" value="InterPro"/>
</dbReference>
<keyword evidence="3" id="KW-1185">Reference proteome</keyword>
<dbReference type="InterPro" id="IPR019734">
    <property type="entry name" value="TPR_rpt"/>
</dbReference>